<dbReference type="Proteomes" id="UP001472866">
    <property type="component" value="Chromosome 01"/>
</dbReference>
<dbReference type="InterPro" id="IPR045851">
    <property type="entry name" value="AMP-bd_C_sf"/>
</dbReference>
<reference evidence="2 3" key="1">
    <citation type="submission" date="2024-03" db="EMBL/GenBank/DDBJ databases">
        <title>Complete genome sequence of the green alga Chloropicon roscoffensis RCC1871.</title>
        <authorList>
            <person name="Lemieux C."/>
            <person name="Pombert J.-F."/>
            <person name="Otis C."/>
            <person name="Turmel M."/>
        </authorList>
    </citation>
    <scope>NUCLEOTIDE SEQUENCE [LARGE SCALE GENOMIC DNA]</scope>
    <source>
        <strain evidence="2 3">RCC1871</strain>
    </source>
</reference>
<dbReference type="PANTHER" id="PTHR44378">
    <property type="entry name" value="ACYL-ACTIVATING ENZYME 17, PEROXISOMAL-RELATED"/>
    <property type="match status" value="1"/>
</dbReference>
<keyword evidence="3" id="KW-1185">Reference proteome</keyword>
<dbReference type="AlphaFoldDB" id="A0AAX4NXC5"/>
<dbReference type="Pfam" id="PF00501">
    <property type="entry name" value="AMP-binding"/>
    <property type="match status" value="1"/>
</dbReference>
<sequence>MGREEVDRYEWPSAVECHFMFYTDRIPTKVLDDLNRAWVHRHGKKPATSVALWQVACKDVLRPEHKFSVHQAMFELCYVDWEDKKIGPRPVWVPDEAQARQVRALEVFASLQREGGETAAMLGPKVDLARARLPELAEAYSKLQSFSVQRQDVFWRACFEDMGVRFRRAPNMVYYPRSGSQAGQEQWFPGATMNIVDTCFNNSGVGDASEQAALVWAKEGEGDAMANDGELMSWTHEELLRRSSRIASCLKAVGLGKGSRVGVCMPMTAESVAVYLAVVMAGGAVVGIADSFSRHEIATRLRVAGATAVFTQDTLFRGSKHIPLYGRIAGAADDYKAQTGASVQVVCLSVDQPSSESGPSSSFPLRCDLRPTDLSFLDLLELSSAEEFVPCECHPQDVTNVLFSSGTTGEPKAIPWDHVAPIKAAADAMLHHDVRQGDVVCWPTNLGWMMGPWLLYAGLCNGATVAIFEGSPLGKAFCSFVEAAGVTMLGTVPSIVKAWKAKNSVTGSDWSRVTRFSSSGEASNPEDYHWLSSRVNGYAPVIEYIGGTELAGGYMSGSMVQPQAASHFTTFAFGCDLRLLGPDQIEISEDRRDSLIAKTGQCEGEVALVPPMLGSSYRLLNRDHDEVYFSGMPKTARGERMRKHGDMLCFKPSGLIRAGGRTDDTMNLGGIKTSSLEIENVCNAACRQHGIPAKECAAVATPPAGGGPDLLWICAACAESVEECERAGRSEEWAKVFQRAISKNLNPLFKVHRVLLVGELPRTASNKIMRKALQARCRAELEAKAKARL</sequence>
<dbReference type="PROSITE" id="PS00455">
    <property type="entry name" value="AMP_BINDING"/>
    <property type="match status" value="1"/>
</dbReference>
<dbReference type="Gene3D" id="3.40.50.12780">
    <property type="entry name" value="N-terminal domain of ligase-like"/>
    <property type="match status" value="1"/>
</dbReference>
<gene>
    <name evidence="2" type="ORF">HKI87_01g00250</name>
</gene>
<organism evidence="2 3">
    <name type="scientific">Chloropicon roscoffensis</name>
    <dbReference type="NCBI Taxonomy" id="1461544"/>
    <lineage>
        <taxon>Eukaryota</taxon>
        <taxon>Viridiplantae</taxon>
        <taxon>Chlorophyta</taxon>
        <taxon>Chloropicophyceae</taxon>
        <taxon>Chloropicales</taxon>
        <taxon>Chloropicaceae</taxon>
        <taxon>Chloropicon</taxon>
    </lineage>
</organism>
<name>A0AAX4NXC5_9CHLO</name>
<accession>A0AAX4NXC5</accession>
<evidence type="ECO:0000313" key="2">
    <source>
        <dbReference type="EMBL" id="WZN58503.1"/>
    </source>
</evidence>
<dbReference type="PANTHER" id="PTHR44378:SF2">
    <property type="entry name" value="ACYL-ACTIVATING ENZYME 17, PEROXISOMAL-RELATED"/>
    <property type="match status" value="1"/>
</dbReference>
<dbReference type="SUPFAM" id="SSF56801">
    <property type="entry name" value="Acetyl-CoA synthetase-like"/>
    <property type="match status" value="1"/>
</dbReference>
<dbReference type="InterPro" id="IPR000873">
    <property type="entry name" value="AMP-dep_synth/lig_dom"/>
</dbReference>
<dbReference type="InterPro" id="IPR042099">
    <property type="entry name" value="ANL_N_sf"/>
</dbReference>
<evidence type="ECO:0000259" key="1">
    <source>
        <dbReference type="Pfam" id="PF00501"/>
    </source>
</evidence>
<protein>
    <submittedName>
        <fullName evidence="2">Peroxisomal acyl-activating enzyme</fullName>
    </submittedName>
</protein>
<dbReference type="Gene3D" id="3.30.300.30">
    <property type="match status" value="1"/>
</dbReference>
<dbReference type="EMBL" id="CP151501">
    <property type="protein sequence ID" value="WZN58503.1"/>
    <property type="molecule type" value="Genomic_DNA"/>
</dbReference>
<feature type="domain" description="AMP-dependent synthetase/ligase" evidence="1">
    <location>
        <begin position="222"/>
        <end position="583"/>
    </location>
</feature>
<evidence type="ECO:0000313" key="3">
    <source>
        <dbReference type="Proteomes" id="UP001472866"/>
    </source>
</evidence>
<proteinExistence type="predicted"/>
<dbReference type="InterPro" id="IPR020845">
    <property type="entry name" value="AMP-binding_CS"/>
</dbReference>